<dbReference type="NCBIfam" id="TIGR01221">
    <property type="entry name" value="rmlC"/>
    <property type="match status" value="1"/>
</dbReference>
<dbReference type="GO" id="GO:0008830">
    <property type="term" value="F:dTDP-4-dehydrorhamnose 3,5-epimerase activity"/>
    <property type="evidence" value="ECO:0007669"/>
    <property type="project" value="InterPro"/>
</dbReference>
<sequence length="177" mass="20502">MRLKSTKFSGLKLIKTKIHRDSRGFFKEDFKQKLFKKSKFIFGCTSSSKKNVLRGMHIQAKVPQGKHISVLKGSILDVVVDLRKNSSTFGRYFKTILSDKNGKSVLIPPGFAHGFLGLKKENIVYYFNTNYRSAKNEIGILWNDKDLKIKWSVKKPIVSKKDKKNMTFSEYIDRFIK</sequence>
<dbReference type="GO" id="GO:0019305">
    <property type="term" value="P:dTDP-rhamnose biosynthetic process"/>
    <property type="evidence" value="ECO:0007669"/>
    <property type="project" value="TreeGrafter"/>
</dbReference>
<dbReference type="Pfam" id="PF00908">
    <property type="entry name" value="dTDP_sugar_isom"/>
    <property type="match status" value="1"/>
</dbReference>
<dbReference type="PANTHER" id="PTHR21047:SF2">
    <property type="entry name" value="THYMIDINE DIPHOSPHO-4-KETO-RHAMNOSE 3,5-EPIMERASE"/>
    <property type="match status" value="1"/>
</dbReference>
<dbReference type="InterPro" id="IPR014710">
    <property type="entry name" value="RmlC-like_jellyroll"/>
</dbReference>
<gene>
    <name evidence="1" type="ORF">METZ01_LOCUS368195</name>
</gene>
<organism evidence="1">
    <name type="scientific">marine metagenome</name>
    <dbReference type="NCBI Taxonomy" id="408172"/>
    <lineage>
        <taxon>unclassified sequences</taxon>
        <taxon>metagenomes</taxon>
        <taxon>ecological metagenomes</taxon>
    </lineage>
</organism>
<dbReference type="Gene3D" id="2.60.120.10">
    <property type="entry name" value="Jelly Rolls"/>
    <property type="match status" value="1"/>
</dbReference>
<dbReference type="EMBL" id="UINC01132803">
    <property type="protein sequence ID" value="SVD15341.1"/>
    <property type="molecule type" value="Genomic_DNA"/>
</dbReference>
<dbReference type="SUPFAM" id="SSF51182">
    <property type="entry name" value="RmlC-like cupins"/>
    <property type="match status" value="1"/>
</dbReference>
<dbReference type="GO" id="GO:0000271">
    <property type="term" value="P:polysaccharide biosynthetic process"/>
    <property type="evidence" value="ECO:0007669"/>
    <property type="project" value="TreeGrafter"/>
</dbReference>
<dbReference type="PANTHER" id="PTHR21047">
    <property type="entry name" value="DTDP-6-DEOXY-D-GLUCOSE-3,5 EPIMERASE"/>
    <property type="match status" value="1"/>
</dbReference>
<evidence type="ECO:0000313" key="1">
    <source>
        <dbReference type="EMBL" id="SVD15341.1"/>
    </source>
</evidence>
<reference evidence="1" key="1">
    <citation type="submission" date="2018-05" db="EMBL/GenBank/DDBJ databases">
        <authorList>
            <person name="Lanie J.A."/>
            <person name="Ng W.-L."/>
            <person name="Kazmierczak K.M."/>
            <person name="Andrzejewski T.M."/>
            <person name="Davidsen T.M."/>
            <person name="Wayne K.J."/>
            <person name="Tettelin H."/>
            <person name="Glass J.I."/>
            <person name="Rusch D."/>
            <person name="Podicherti R."/>
            <person name="Tsui H.-C.T."/>
            <person name="Winkler M.E."/>
        </authorList>
    </citation>
    <scope>NUCLEOTIDE SEQUENCE</scope>
</reference>
<name>A0A382T273_9ZZZZ</name>
<dbReference type="GO" id="GO:0005829">
    <property type="term" value="C:cytosol"/>
    <property type="evidence" value="ECO:0007669"/>
    <property type="project" value="TreeGrafter"/>
</dbReference>
<accession>A0A382T273</accession>
<evidence type="ECO:0008006" key="2">
    <source>
        <dbReference type="Google" id="ProtNLM"/>
    </source>
</evidence>
<protein>
    <recommendedName>
        <fullName evidence="2">dTDP-4-dehydrorhamnose 3,5-epimerase</fullName>
    </recommendedName>
</protein>
<dbReference type="CDD" id="cd00438">
    <property type="entry name" value="cupin_RmlC"/>
    <property type="match status" value="1"/>
</dbReference>
<proteinExistence type="predicted"/>
<dbReference type="InterPro" id="IPR011051">
    <property type="entry name" value="RmlC_Cupin_sf"/>
</dbReference>
<dbReference type="InterPro" id="IPR000888">
    <property type="entry name" value="RmlC-like"/>
</dbReference>
<dbReference type="AlphaFoldDB" id="A0A382T273"/>